<feature type="compositionally biased region" description="Low complexity" evidence="1">
    <location>
        <begin position="69"/>
        <end position="79"/>
    </location>
</feature>
<reference evidence="3" key="2">
    <citation type="submission" date="2020-04" db="EMBL/GenBank/DDBJ databases">
        <authorList>
            <consortium name="NCBI Genome Project"/>
        </authorList>
    </citation>
    <scope>NUCLEOTIDE SEQUENCE</scope>
    <source>
        <strain evidence="3">CBS 342.82</strain>
    </source>
</reference>
<dbReference type="GeneID" id="54365644"/>
<organism evidence="3">
    <name type="scientific">Dissoconium aciculare CBS 342.82</name>
    <dbReference type="NCBI Taxonomy" id="1314786"/>
    <lineage>
        <taxon>Eukaryota</taxon>
        <taxon>Fungi</taxon>
        <taxon>Dikarya</taxon>
        <taxon>Ascomycota</taxon>
        <taxon>Pezizomycotina</taxon>
        <taxon>Dothideomycetes</taxon>
        <taxon>Dothideomycetidae</taxon>
        <taxon>Mycosphaerellales</taxon>
        <taxon>Dissoconiaceae</taxon>
        <taxon>Dissoconium</taxon>
    </lineage>
</organism>
<reference evidence="3" key="1">
    <citation type="submission" date="2020-01" db="EMBL/GenBank/DDBJ databases">
        <authorList>
            <consortium name="DOE Joint Genome Institute"/>
            <person name="Haridas S."/>
            <person name="Albert R."/>
            <person name="Binder M."/>
            <person name="Bloem J."/>
            <person name="Labutti K."/>
            <person name="Salamov A."/>
            <person name="Andreopoulos B."/>
            <person name="Baker S.E."/>
            <person name="Barry K."/>
            <person name="Bills G."/>
            <person name="Bluhm B.H."/>
            <person name="Cannon C."/>
            <person name="Castanera R."/>
            <person name="Culley D.E."/>
            <person name="Daum C."/>
            <person name="Ezra D."/>
            <person name="Gonzalez J.B."/>
            <person name="Henrissat B."/>
            <person name="Kuo A."/>
            <person name="Liang C."/>
            <person name="Lipzen A."/>
            <person name="Lutzoni F."/>
            <person name="Magnuson J."/>
            <person name="Mondo S."/>
            <person name="Nolan M."/>
            <person name="Ohm R."/>
            <person name="Pangilinan J."/>
            <person name="Park H.-J."/>
            <person name="Ramirez L."/>
            <person name="Alfaro M."/>
            <person name="Sun H."/>
            <person name="Tritt A."/>
            <person name="Yoshinaga Y."/>
            <person name="Zwiers L.-H."/>
            <person name="Turgeon B.G."/>
            <person name="Goodwin S.B."/>
            <person name="Spatafora J.W."/>
            <person name="Crous P.W."/>
            <person name="Grigoriev I.V."/>
        </authorList>
    </citation>
    <scope>NUCLEOTIDE SEQUENCE</scope>
    <source>
        <strain evidence="3">CBS 342.82</strain>
    </source>
</reference>
<gene>
    <name evidence="3" type="ORF">K489DRAFT_411738</name>
</gene>
<evidence type="ECO:0000313" key="2">
    <source>
        <dbReference type="Proteomes" id="UP000504637"/>
    </source>
</evidence>
<evidence type="ECO:0000256" key="1">
    <source>
        <dbReference type="SAM" id="MobiDB-lite"/>
    </source>
</evidence>
<evidence type="ECO:0000313" key="3">
    <source>
        <dbReference type="RefSeq" id="XP_033457515.1"/>
    </source>
</evidence>
<keyword evidence="2" id="KW-1185">Reference proteome</keyword>
<feature type="region of interest" description="Disordered" evidence="1">
    <location>
        <begin position="16"/>
        <end position="99"/>
    </location>
</feature>
<accession>A0A6J3LYW2</accession>
<dbReference type="AlphaFoldDB" id="A0A6J3LYW2"/>
<dbReference type="Proteomes" id="UP000504637">
    <property type="component" value="Unplaced"/>
</dbReference>
<name>A0A6J3LYW2_9PEZI</name>
<protein>
    <submittedName>
        <fullName evidence="3">Uncharacterized protein</fullName>
    </submittedName>
</protein>
<feature type="compositionally biased region" description="Low complexity" evidence="1">
    <location>
        <begin position="16"/>
        <end position="36"/>
    </location>
</feature>
<dbReference type="RefSeq" id="XP_033457515.1">
    <property type="nucleotide sequence ID" value="XM_033607845.1"/>
</dbReference>
<proteinExistence type="predicted"/>
<sequence length="166" mass="18039">MSFSLSLEEMLRLSTTEASISSATPSEASSTTSSPTLNASTARNTIYAMPASSDFTLPRPARPARKRTSPSTTTISPIPEDGVLECSGNCSSASSSDTENATYDLKMTLTDLLNCETVRQDSKMRLWVQARLIEAEFELKRQRRRRVSTPAIAALPTGDLDRRSSA</sequence>
<reference evidence="3" key="3">
    <citation type="submission" date="2025-08" db="UniProtKB">
        <authorList>
            <consortium name="RefSeq"/>
        </authorList>
    </citation>
    <scope>IDENTIFICATION</scope>
    <source>
        <strain evidence="3">CBS 342.82</strain>
    </source>
</reference>
<dbReference type="OrthoDB" id="4509729at2759"/>